<feature type="transmembrane region" description="Helical" evidence="6">
    <location>
        <begin position="189"/>
        <end position="210"/>
    </location>
</feature>
<feature type="transmembrane region" description="Helical" evidence="6">
    <location>
        <begin position="449"/>
        <end position="470"/>
    </location>
</feature>
<name>A0ABQ8G5B4_9PEZI</name>
<keyword evidence="2" id="KW-0813">Transport</keyword>
<feature type="transmembrane region" description="Helical" evidence="6">
    <location>
        <begin position="416"/>
        <end position="437"/>
    </location>
</feature>
<feature type="transmembrane region" description="Helical" evidence="6">
    <location>
        <begin position="127"/>
        <end position="146"/>
    </location>
</feature>
<feature type="domain" description="Major facilitator superfamily (MFS) profile" evidence="7">
    <location>
        <begin position="61"/>
        <end position="474"/>
    </location>
</feature>
<evidence type="ECO:0000256" key="5">
    <source>
        <dbReference type="ARBA" id="ARBA00023136"/>
    </source>
</evidence>
<dbReference type="Proteomes" id="UP000774617">
    <property type="component" value="Unassembled WGS sequence"/>
</dbReference>
<reference evidence="8 9" key="1">
    <citation type="journal article" date="2021" name="Nat. Commun.">
        <title>Genetic determinants of endophytism in the Arabidopsis root mycobiome.</title>
        <authorList>
            <person name="Mesny F."/>
            <person name="Miyauchi S."/>
            <person name="Thiergart T."/>
            <person name="Pickel B."/>
            <person name="Atanasova L."/>
            <person name="Karlsson M."/>
            <person name="Huettel B."/>
            <person name="Barry K.W."/>
            <person name="Haridas S."/>
            <person name="Chen C."/>
            <person name="Bauer D."/>
            <person name="Andreopoulos W."/>
            <person name="Pangilinan J."/>
            <person name="LaButti K."/>
            <person name="Riley R."/>
            <person name="Lipzen A."/>
            <person name="Clum A."/>
            <person name="Drula E."/>
            <person name="Henrissat B."/>
            <person name="Kohler A."/>
            <person name="Grigoriev I.V."/>
            <person name="Martin F.M."/>
            <person name="Hacquard S."/>
        </authorList>
    </citation>
    <scope>NUCLEOTIDE SEQUENCE [LARGE SCALE GENOMIC DNA]</scope>
    <source>
        <strain evidence="8 9">MPI-SDFR-AT-0080</strain>
    </source>
</reference>
<keyword evidence="3 6" id="KW-0812">Transmembrane</keyword>
<feature type="transmembrane region" description="Helical" evidence="6">
    <location>
        <begin position="222"/>
        <end position="244"/>
    </location>
</feature>
<feature type="transmembrane region" description="Helical" evidence="6">
    <location>
        <begin position="101"/>
        <end position="120"/>
    </location>
</feature>
<dbReference type="PANTHER" id="PTHR43791:SF92">
    <property type="entry name" value="AGL026WP"/>
    <property type="match status" value="1"/>
</dbReference>
<keyword evidence="4 6" id="KW-1133">Transmembrane helix</keyword>
<evidence type="ECO:0000256" key="3">
    <source>
        <dbReference type="ARBA" id="ARBA00022692"/>
    </source>
</evidence>
<comment type="caution">
    <text evidence="8">The sequence shown here is derived from an EMBL/GenBank/DDBJ whole genome shotgun (WGS) entry which is preliminary data.</text>
</comment>
<feature type="transmembrane region" description="Helical" evidence="6">
    <location>
        <begin position="359"/>
        <end position="380"/>
    </location>
</feature>
<dbReference type="SUPFAM" id="SSF103473">
    <property type="entry name" value="MFS general substrate transporter"/>
    <property type="match status" value="1"/>
</dbReference>
<dbReference type="Gene3D" id="1.20.1250.20">
    <property type="entry name" value="MFS general substrate transporter like domains"/>
    <property type="match status" value="2"/>
</dbReference>
<feature type="transmembrane region" description="Helical" evidence="6">
    <location>
        <begin position="386"/>
        <end position="404"/>
    </location>
</feature>
<dbReference type="PANTHER" id="PTHR43791">
    <property type="entry name" value="PERMEASE-RELATED"/>
    <property type="match status" value="1"/>
</dbReference>
<feature type="transmembrane region" description="Helical" evidence="6">
    <location>
        <begin position="158"/>
        <end position="177"/>
    </location>
</feature>
<evidence type="ECO:0000256" key="2">
    <source>
        <dbReference type="ARBA" id="ARBA00022448"/>
    </source>
</evidence>
<protein>
    <submittedName>
        <fullName evidence="8">MFS transporter</fullName>
    </submittedName>
</protein>
<dbReference type="Pfam" id="PF07690">
    <property type="entry name" value="MFS_1"/>
    <property type="match status" value="1"/>
</dbReference>
<dbReference type="EMBL" id="JAGTJR010000024">
    <property type="protein sequence ID" value="KAH7042772.1"/>
    <property type="molecule type" value="Genomic_DNA"/>
</dbReference>
<sequence length="490" mass="54019">MSSMVPSNEYSTPEMIHADVGFVENVKTIKPSTLPPLLQDLLEDDIRALEKRMLRKVDWRMLPLVILMYILNYLDRNNIAAARLAGLEEDLRLTGSQYQTAVSILFVGYVLMQVPSNLFLKSIGKPAIYLPTAMALWGVVSGATGAVQNFGGLVACRVMVGILEAAYWPGCMFYLSCWYTQKELGGRTAILFMGCLLSGAFSGLIAAGILDGMEGVAGLPSWRWLFILEGIATVVVAMVAIFLLPNMPTTTSWLSEQERQLALWRLEQDIGGNEDEDLSLLRGFQMALKDIKVYVVAVILFCIASSVSVLNFFPTVVETLGYGSTETLLLTAPPYILCMITAYLVAWNSDRTGDRYFHVTAPLYIAMIAFILAASTTAIVPRYTSMMLMIPGFYSSWSIVFAWTSSAIPRPASKRAAALALVNATANCANIFGSYMYQKDQSPRYVLAMSVNTGTAFISIVAATVLRFILMKENRIRIGAEMEDRVRMGL</sequence>
<evidence type="ECO:0000313" key="8">
    <source>
        <dbReference type="EMBL" id="KAH7042772.1"/>
    </source>
</evidence>
<dbReference type="InterPro" id="IPR011701">
    <property type="entry name" value="MFS"/>
</dbReference>
<proteinExistence type="predicted"/>
<evidence type="ECO:0000256" key="4">
    <source>
        <dbReference type="ARBA" id="ARBA00022989"/>
    </source>
</evidence>
<dbReference type="InterPro" id="IPR036259">
    <property type="entry name" value="MFS_trans_sf"/>
</dbReference>
<evidence type="ECO:0000256" key="6">
    <source>
        <dbReference type="SAM" id="Phobius"/>
    </source>
</evidence>
<evidence type="ECO:0000259" key="7">
    <source>
        <dbReference type="PROSITE" id="PS50850"/>
    </source>
</evidence>
<gene>
    <name evidence="8" type="ORF">B0J12DRAFT_200939</name>
</gene>
<keyword evidence="5 6" id="KW-0472">Membrane</keyword>
<organism evidence="8 9">
    <name type="scientific">Macrophomina phaseolina</name>
    <dbReference type="NCBI Taxonomy" id="35725"/>
    <lineage>
        <taxon>Eukaryota</taxon>
        <taxon>Fungi</taxon>
        <taxon>Dikarya</taxon>
        <taxon>Ascomycota</taxon>
        <taxon>Pezizomycotina</taxon>
        <taxon>Dothideomycetes</taxon>
        <taxon>Dothideomycetes incertae sedis</taxon>
        <taxon>Botryosphaeriales</taxon>
        <taxon>Botryosphaeriaceae</taxon>
        <taxon>Macrophomina</taxon>
    </lineage>
</organism>
<keyword evidence="9" id="KW-1185">Reference proteome</keyword>
<dbReference type="PROSITE" id="PS50850">
    <property type="entry name" value="MFS"/>
    <property type="match status" value="1"/>
</dbReference>
<feature type="transmembrane region" description="Helical" evidence="6">
    <location>
        <begin position="291"/>
        <end position="313"/>
    </location>
</feature>
<comment type="subcellular location">
    <subcellularLocation>
        <location evidence="1">Membrane</location>
        <topology evidence="1">Multi-pass membrane protein</topology>
    </subcellularLocation>
</comment>
<feature type="transmembrane region" description="Helical" evidence="6">
    <location>
        <begin position="57"/>
        <end position="74"/>
    </location>
</feature>
<accession>A0ABQ8G5B4</accession>
<dbReference type="InterPro" id="IPR020846">
    <property type="entry name" value="MFS_dom"/>
</dbReference>
<feature type="transmembrane region" description="Helical" evidence="6">
    <location>
        <begin position="328"/>
        <end position="347"/>
    </location>
</feature>
<evidence type="ECO:0000313" key="9">
    <source>
        <dbReference type="Proteomes" id="UP000774617"/>
    </source>
</evidence>
<evidence type="ECO:0000256" key="1">
    <source>
        <dbReference type="ARBA" id="ARBA00004141"/>
    </source>
</evidence>